<accession>A0ABD0M3S3</accession>
<organism evidence="1 2">
    <name type="scientific">Batillaria attramentaria</name>
    <dbReference type="NCBI Taxonomy" id="370345"/>
    <lineage>
        <taxon>Eukaryota</taxon>
        <taxon>Metazoa</taxon>
        <taxon>Spiralia</taxon>
        <taxon>Lophotrochozoa</taxon>
        <taxon>Mollusca</taxon>
        <taxon>Gastropoda</taxon>
        <taxon>Caenogastropoda</taxon>
        <taxon>Sorbeoconcha</taxon>
        <taxon>Cerithioidea</taxon>
        <taxon>Batillariidae</taxon>
        <taxon>Batillaria</taxon>
    </lineage>
</organism>
<dbReference type="AlphaFoldDB" id="A0ABD0M3S3"/>
<proteinExistence type="predicted"/>
<evidence type="ECO:0000313" key="1">
    <source>
        <dbReference type="EMBL" id="KAK7506130.1"/>
    </source>
</evidence>
<gene>
    <name evidence="1" type="ORF">BaRGS_00002852</name>
</gene>
<keyword evidence="2" id="KW-1185">Reference proteome</keyword>
<reference evidence="1 2" key="1">
    <citation type="journal article" date="2023" name="Sci. Data">
        <title>Genome assembly of the Korean intertidal mud-creeper Batillaria attramentaria.</title>
        <authorList>
            <person name="Patra A.K."/>
            <person name="Ho P.T."/>
            <person name="Jun S."/>
            <person name="Lee S.J."/>
            <person name="Kim Y."/>
            <person name="Won Y.J."/>
        </authorList>
    </citation>
    <scope>NUCLEOTIDE SEQUENCE [LARGE SCALE GENOMIC DNA]</scope>
    <source>
        <strain evidence="1">Wonlab-2016</strain>
    </source>
</reference>
<protein>
    <submittedName>
        <fullName evidence="1">Uncharacterized protein</fullName>
    </submittedName>
</protein>
<name>A0ABD0M3S3_9CAEN</name>
<dbReference type="Proteomes" id="UP001519460">
    <property type="component" value="Unassembled WGS sequence"/>
</dbReference>
<comment type="caution">
    <text evidence="1">The sequence shown here is derived from an EMBL/GenBank/DDBJ whole genome shotgun (WGS) entry which is preliminary data.</text>
</comment>
<feature type="non-terminal residue" evidence="1">
    <location>
        <position position="1"/>
    </location>
</feature>
<sequence length="139" mass="15268">TLLRPQGCPLPLTKHPKETMYDQHVPAEAGVVTVSANADCTPVFVLCAVHLVFPSGPCCGWAPGHHQVHAPLCQCVRNRSRVVRHFAYNPADSQRPGERSTLLSQRCSAVALSFPLKGLTARPGKSVFIFQRDILWQSE</sequence>
<evidence type="ECO:0000313" key="2">
    <source>
        <dbReference type="Proteomes" id="UP001519460"/>
    </source>
</evidence>
<dbReference type="EMBL" id="JACVVK020000008">
    <property type="protein sequence ID" value="KAK7506130.1"/>
    <property type="molecule type" value="Genomic_DNA"/>
</dbReference>